<organism evidence="7 8">
    <name type="scientific">Cirrhinus mrigala</name>
    <name type="common">Mrigala</name>
    <dbReference type="NCBI Taxonomy" id="683832"/>
    <lineage>
        <taxon>Eukaryota</taxon>
        <taxon>Metazoa</taxon>
        <taxon>Chordata</taxon>
        <taxon>Craniata</taxon>
        <taxon>Vertebrata</taxon>
        <taxon>Euteleostomi</taxon>
        <taxon>Actinopterygii</taxon>
        <taxon>Neopterygii</taxon>
        <taxon>Teleostei</taxon>
        <taxon>Ostariophysi</taxon>
        <taxon>Cypriniformes</taxon>
        <taxon>Cyprinidae</taxon>
        <taxon>Labeoninae</taxon>
        <taxon>Labeonini</taxon>
        <taxon>Cirrhinus</taxon>
    </lineage>
</organism>
<evidence type="ECO:0000259" key="6">
    <source>
        <dbReference type="Pfam" id="PF22544"/>
    </source>
</evidence>
<keyword evidence="8" id="KW-1185">Reference proteome</keyword>
<dbReference type="Gene3D" id="2.60.40.10">
    <property type="entry name" value="Immunoglobulins"/>
    <property type="match status" value="1"/>
</dbReference>
<feature type="domain" description="HYDIN/VesB/CFA65-like Ig-like" evidence="6">
    <location>
        <begin position="2"/>
        <end position="75"/>
    </location>
</feature>
<evidence type="ECO:0000256" key="5">
    <source>
        <dbReference type="ARBA" id="ARBA00023273"/>
    </source>
</evidence>
<dbReference type="InterPro" id="IPR033305">
    <property type="entry name" value="Hydin-like"/>
</dbReference>
<dbReference type="GO" id="GO:0005737">
    <property type="term" value="C:cytoplasm"/>
    <property type="evidence" value="ECO:0007669"/>
    <property type="project" value="UniProtKB-SubCell"/>
</dbReference>
<dbReference type="Proteomes" id="UP001529510">
    <property type="component" value="Unassembled WGS sequence"/>
</dbReference>
<dbReference type="PANTHER" id="PTHR23053">
    <property type="entry name" value="DLEC1 DELETED IN LUNG AND ESOPHAGEAL CANCER 1"/>
    <property type="match status" value="1"/>
</dbReference>
<comment type="caution">
    <text evidence="7">The sequence shown here is derived from an EMBL/GenBank/DDBJ whole genome shotgun (WGS) entry which is preliminary data.</text>
</comment>
<reference evidence="7 8" key="1">
    <citation type="submission" date="2024-05" db="EMBL/GenBank/DDBJ databases">
        <title>Genome sequencing and assembly of Indian major carp, Cirrhinus mrigala (Hamilton, 1822).</title>
        <authorList>
            <person name="Mohindra V."/>
            <person name="Chowdhury L.M."/>
            <person name="Lal K."/>
            <person name="Jena J.K."/>
        </authorList>
    </citation>
    <scope>NUCLEOTIDE SEQUENCE [LARGE SCALE GENOMIC DNA]</scope>
    <source>
        <strain evidence="7">CM1030</strain>
        <tissue evidence="7">Blood</tissue>
    </source>
</reference>
<keyword evidence="5" id="KW-0966">Cell projection</keyword>
<gene>
    <name evidence="7" type="ORF">M9458_036292</name>
</gene>
<evidence type="ECO:0000313" key="7">
    <source>
        <dbReference type="EMBL" id="KAL0168070.1"/>
    </source>
</evidence>
<dbReference type="EMBL" id="JAMKFB020000018">
    <property type="protein sequence ID" value="KAL0168070.1"/>
    <property type="molecule type" value="Genomic_DNA"/>
</dbReference>
<evidence type="ECO:0000256" key="4">
    <source>
        <dbReference type="ARBA" id="ARBA00023069"/>
    </source>
</evidence>
<dbReference type="Pfam" id="PF22544">
    <property type="entry name" value="HYDIN_VesB_CFA65-like_Ig"/>
    <property type="match status" value="1"/>
</dbReference>
<accession>A0ABD0P3A6</accession>
<evidence type="ECO:0000256" key="2">
    <source>
        <dbReference type="ARBA" id="ARBA00004496"/>
    </source>
</evidence>
<dbReference type="PANTHER" id="PTHR23053:SF0">
    <property type="entry name" value="HYDROCEPHALUS-INDUCING PROTEIN HOMOLOG"/>
    <property type="match status" value="1"/>
</dbReference>
<dbReference type="GO" id="GO:0005929">
    <property type="term" value="C:cilium"/>
    <property type="evidence" value="ECO:0007669"/>
    <property type="project" value="UniProtKB-SubCell"/>
</dbReference>
<evidence type="ECO:0000256" key="3">
    <source>
        <dbReference type="ARBA" id="ARBA00022490"/>
    </source>
</evidence>
<sequence>MLLNNKGLIKGVYKLVKPSTELGLCFSFNPSEGMIAPGACQTMEVQFSSDKLGVFSEELHFSVVGNPEPVIVTFR</sequence>
<evidence type="ECO:0000313" key="8">
    <source>
        <dbReference type="Proteomes" id="UP001529510"/>
    </source>
</evidence>
<proteinExistence type="predicted"/>
<evidence type="ECO:0000256" key="1">
    <source>
        <dbReference type="ARBA" id="ARBA00004138"/>
    </source>
</evidence>
<dbReference type="AlphaFoldDB" id="A0ABD0P3A6"/>
<comment type="subcellular location">
    <subcellularLocation>
        <location evidence="1">Cell projection</location>
        <location evidence="1">Cilium</location>
    </subcellularLocation>
    <subcellularLocation>
        <location evidence="2">Cytoplasm</location>
    </subcellularLocation>
</comment>
<name>A0ABD0P3A6_CIRMR</name>
<dbReference type="InterPro" id="IPR053879">
    <property type="entry name" value="HYDIN_VesB_CFA65-like_Ig"/>
</dbReference>
<keyword evidence="3" id="KW-0963">Cytoplasm</keyword>
<keyword evidence="4" id="KW-0969">Cilium</keyword>
<dbReference type="InterPro" id="IPR013783">
    <property type="entry name" value="Ig-like_fold"/>
</dbReference>
<protein>
    <recommendedName>
        <fullName evidence="6">HYDIN/VesB/CFA65-like Ig-like domain-containing protein</fullName>
    </recommendedName>
</protein>